<reference evidence="1" key="1">
    <citation type="journal article" date="2020" name="Stud. Mycol.">
        <title>101 Dothideomycetes genomes: a test case for predicting lifestyles and emergence of pathogens.</title>
        <authorList>
            <person name="Haridas S."/>
            <person name="Albert R."/>
            <person name="Binder M."/>
            <person name="Bloem J."/>
            <person name="Labutti K."/>
            <person name="Salamov A."/>
            <person name="Andreopoulos B."/>
            <person name="Baker S."/>
            <person name="Barry K."/>
            <person name="Bills G."/>
            <person name="Bluhm B."/>
            <person name="Cannon C."/>
            <person name="Castanera R."/>
            <person name="Culley D."/>
            <person name="Daum C."/>
            <person name="Ezra D."/>
            <person name="Gonzalez J."/>
            <person name="Henrissat B."/>
            <person name="Kuo A."/>
            <person name="Liang C."/>
            <person name="Lipzen A."/>
            <person name="Lutzoni F."/>
            <person name="Magnuson J."/>
            <person name="Mondo S."/>
            <person name="Nolan M."/>
            <person name="Ohm R."/>
            <person name="Pangilinan J."/>
            <person name="Park H.-J."/>
            <person name="Ramirez L."/>
            <person name="Alfaro M."/>
            <person name="Sun H."/>
            <person name="Tritt A."/>
            <person name="Yoshinaga Y."/>
            <person name="Zwiers L.-H."/>
            <person name="Turgeon B."/>
            <person name="Goodwin S."/>
            <person name="Spatafora J."/>
            <person name="Crous P."/>
            <person name="Grigoriev I."/>
        </authorList>
    </citation>
    <scope>NUCLEOTIDE SEQUENCE</scope>
    <source>
        <strain evidence="1">ATCC 200398</strain>
    </source>
</reference>
<comment type="caution">
    <text evidence="1">The sequence shown here is derived from an EMBL/GenBank/DDBJ whole genome shotgun (WGS) entry which is preliminary data.</text>
</comment>
<sequence length="1254" mass="139585">MTMESDDVLHISPFLSPPHRRRLRNYRERAGEETDSSDGEWVTATSGEAGQQRPPGRNLSPRRRELSPIRSVPSRDPLPVLPDTSHLAVASPRGRGSRRVYNTRSRRRGGSSSGLGSSPSPLRAEARRRRGSTTDAIRNLRAGPNSLLLSGTLHETDSSPGLLEEEDHALYAHDDLNAGSSSLHWNQPSMFPRPAWPAGTNSTPEEEDECADLDEQLSRLSSRLTPQSSQLSIDDLYIPSRFKTRGGVMKRSRDKFETNDSKDIMRTLAKKGAVSVLCYHRETPDPGANDVWPSVRNPAQLPARYFLLDREGRAVQTETKTKRYTFRDAVRPAKILKLKVKSPNLEAPVDERPLPTTVWPAGKIPTELYEEVASYLNRDDIKSMRLVCREFDMHISQVLFNTVVVPFNTEIYGMLDKDQKPGPKGKKNVKVDKLVWNNAHDGDVYDGHGLDVFRGFGERIHQFGMSFDVNEDSLARPPEKTLTENLTSFWGNYEWPYEQYTRFEDVAGLESAADETPRMKEAFTELKKVRELALSVDSGLGWLTGPDRSIRARILQRQPEVFGRSKKIPDRRAQAQLELWDHVESSHRAAESDVRLATLYKIEGNRAMAELLDPNMQHRGQPEMPYLDPRIINEAIQHDAADAQVPSSFDDPDTLDRLVMMPSSPGLGILFSSTTTPTDFGQLQSPIIPKNLTKAQKEWLLETEWAQRAFLSSYMLSIIDNFTLGTFQHVHTLNISQLSDRYLPTINRQDFWNALPSLKKVILLVIPGWRTVAKDEAGFVETPTVSPSSNINAFYELLRNINGRRDVVGKDRVKRCNIEKLTFGWVGGGEHAEGVHARNRNLLPAPLLQADVATEQDAAIISQRILQFPYVEELTLKNCWITPPVLRQLVQQHDKLSLKSLVLDSVSLTAMLRNPGNANHNNVGPFIGAGLQAGMLGGFLNNANNANAVQQAQQNPPTPQQLLQLHIQTTQLQIHHLQVQALANNHNQQATITALQTQLQQQLQLQVQMHVQGQPQVNLPVQNPVQQNNAAGGVPAWMQQGNNWVQQQGQNNLNNVGVGGNIWAINQAAAPAVAAAHAPPPLPQLAQSPQTVLKAQPREGSWLYLLDIISPGLNLSDFSNTHSLADSDRTTSLQSISFLSCGYAKLPYLQFDQVAIEPSNPIPKNPVFTKRYNTLSSVMLGSKFPLLAEIVQEVDANELGALMAGWYLETGWKDEDAKKGPEFDGLLPGGTGRFSGVVRRSDRVEGADRAAGEG</sequence>
<keyword evidence="2" id="KW-1185">Reference proteome</keyword>
<name>A0ACB6QIB4_9PLEO</name>
<organism evidence="1 2">
    <name type="scientific">Lindgomyces ingoldianus</name>
    <dbReference type="NCBI Taxonomy" id="673940"/>
    <lineage>
        <taxon>Eukaryota</taxon>
        <taxon>Fungi</taxon>
        <taxon>Dikarya</taxon>
        <taxon>Ascomycota</taxon>
        <taxon>Pezizomycotina</taxon>
        <taxon>Dothideomycetes</taxon>
        <taxon>Pleosporomycetidae</taxon>
        <taxon>Pleosporales</taxon>
        <taxon>Lindgomycetaceae</taxon>
        <taxon>Lindgomyces</taxon>
    </lineage>
</organism>
<proteinExistence type="predicted"/>
<evidence type="ECO:0000313" key="2">
    <source>
        <dbReference type="Proteomes" id="UP000799755"/>
    </source>
</evidence>
<protein>
    <submittedName>
        <fullName evidence="1">Uncharacterized protein</fullName>
    </submittedName>
</protein>
<evidence type="ECO:0000313" key="1">
    <source>
        <dbReference type="EMBL" id="KAF2466328.1"/>
    </source>
</evidence>
<accession>A0ACB6QIB4</accession>
<dbReference type="Proteomes" id="UP000799755">
    <property type="component" value="Unassembled WGS sequence"/>
</dbReference>
<gene>
    <name evidence="1" type="ORF">BDR25DRAFT_306154</name>
</gene>
<dbReference type="EMBL" id="MU003525">
    <property type="protein sequence ID" value="KAF2466328.1"/>
    <property type="molecule type" value="Genomic_DNA"/>
</dbReference>